<feature type="domain" description="RdRp catalytic" evidence="34">
    <location>
        <begin position="2307"/>
        <end position="2422"/>
    </location>
</feature>
<evidence type="ECO:0000256" key="17">
    <source>
        <dbReference type="ARBA" id="ARBA00022801"/>
    </source>
</evidence>
<keyword evidence="15" id="KW-0519">Myristate</keyword>
<feature type="domain" description="SF3 helicase" evidence="35">
    <location>
        <begin position="1450"/>
        <end position="1617"/>
    </location>
</feature>
<keyword evidence="12" id="KW-0808">Transferase</keyword>
<dbReference type="Pfam" id="PF00548">
    <property type="entry name" value="Peptidase_C3"/>
    <property type="match status" value="1"/>
</dbReference>
<dbReference type="GO" id="GO:0005524">
    <property type="term" value="F:ATP binding"/>
    <property type="evidence" value="ECO:0007669"/>
    <property type="project" value="UniProtKB-KW"/>
</dbReference>
<evidence type="ECO:0000256" key="12">
    <source>
        <dbReference type="ARBA" id="ARBA00022679"/>
    </source>
</evidence>
<evidence type="ECO:0000259" key="35">
    <source>
        <dbReference type="PROSITE" id="PS51218"/>
    </source>
</evidence>
<evidence type="ECO:0000256" key="26">
    <source>
        <dbReference type="ARBA" id="ARBA00023065"/>
    </source>
</evidence>
<keyword evidence="26" id="KW-0406">Ion transport</keyword>
<keyword evidence="27 33" id="KW-0472">Membrane</keyword>
<dbReference type="InterPro" id="IPR027417">
    <property type="entry name" value="P-loop_NTPase"/>
</dbReference>
<evidence type="ECO:0000313" key="37">
    <source>
        <dbReference type="Proteomes" id="UP000500902"/>
    </source>
</evidence>
<dbReference type="SUPFAM" id="SSF56672">
    <property type="entry name" value="DNA/RNA polymerases"/>
    <property type="match status" value="1"/>
</dbReference>
<evidence type="ECO:0000256" key="5">
    <source>
        <dbReference type="ARBA" id="ARBA00022484"/>
    </source>
</evidence>
<dbReference type="Gene3D" id="2.60.120.20">
    <property type="match status" value="3"/>
</dbReference>
<evidence type="ECO:0000256" key="24">
    <source>
        <dbReference type="ARBA" id="ARBA00022953"/>
    </source>
</evidence>
<dbReference type="GO" id="GO:0003723">
    <property type="term" value="F:RNA binding"/>
    <property type="evidence" value="ECO:0007669"/>
    <property type="project" value="InterPro"/>
</dbReference>
<keyword evidence="8" id="KW-0597">Phosphoprotein</keyword>
<keyword evidence="25" id="KW-1182">Viral ion channel</keyword>
<keyword evidence="7" id="KW-0191">Covalent protein-RNA linkage</keyword>
<feature type="compositionally biased region" description="Low complexity" evidence="32">
    <location>
        <begin position="130"/>
        <end position="162"/>
    </location>
</feature>
<dbReference type="GO" id="GO:0003724">
    <property type="term" value="F:RNA helicase activity"/>
    <property type="evidence" value="ECO:0007669"/>
    <property type="project" value="InterPro"/>
</dbReference>
<evidence type="ECO:0000256" key="19">
    <source>
        <dbReference type="ARBA" id="ARBA00022806"/>
    </source>
</evidence>
<evidence type="ECO:0000256" key="7">
    <source>
        <dbReference type="ARBA" id="ARBA00022520"/>
    </source>
</evidence>
<dbReference type="SUPFAM" id="SSF88633">
    <property type="entry name" value="Positive stranded ssRNA viruses"/>
    <property type="match status" value="2"/>
</dbReference>
<evidence type="ECO:0000256" key="25">
    <source>
        <dbReference type="ARBA" id="ARBA00023039"/>
    </source>
</evidence>
<keyword evidence="31" id="KW-0407">Ion channel</keyword>
<evidence type="ECO:0000256" key="10">
    <source>
        <dbReference type="ARBA" id="ARBA00022581"/>
    </source>
</evidence>
<keyword evidence="5" id="KW-0696">RNA-directed RNA polymerase</keyword>
<evidence type="ECO:0000256" key="20">
    <source>
        <dbReference type="ARBA" id="ARBA00022807"/>
    </source>
</evidence>
<keyword evidence="6" id="KW-1036">Host cytoplasmic vesicle</keyword>
<keyword evidence="10" id="KW-0945">Host-virus interaction</keyword>
<comment type="subcellular location">
    <subcellularLocation>
        <location evidence="1">Host cytoplasmic vesicle membrane</location>
        <topology evidence="1">Peripheral membrane protein</topology>
        <orientation evidence="1">Cytoplasmic side</orientation>
    </subcellularLocation>
    <subcellularLocation>
        <location evidence="2">Virion</location>
    </subcellularLocation>
</comment>
<dbReference type="GO" id="GO:0006351">
    <property type="term" value="P:DNA-templated transcription"/>
    <property type="evidence" value="ECO:0007669"/>
    <property type="project" value="InterPro"/>
</dbReference>
<dbReference type="GO" id="GO:0004197">
    <property type="term" value="F:cysteine-type endopeptidase activity"/>
    <property type="evidence" value="ECO:0007669"/>
    <property type="project" value="InterPro"/>
</dbReference>
<evidence type="ECO:0000256" key="30">
    <source>
        <dbReference type="ARBA" id="ARBA00023296"/>
    </source>
</evidence>
<evidence type="ECO:0000256" key="23">
    <source>
        <dbReference type="ARBA" id="ARBA00022870"/>
    </source>
</evidence>
<evidence type="ECO:0000313" key="36">
    <source>
        <dbReference type="EMBL" id="AVM87408.1"/>
    </source>
</evidence>
<keyword evidence="23" id="KW-1043">Host membrane</keyword>
<evidence type="ECO:0000256" key="6">
    <source>
        <dbReference type="ARBA" id="ARBA00022488"/>
    </source>
</evidence>
<keyword evidence="14" id="KW-1143">T=pseudo3 icosahedral capsid protein</keyword>
<keyword evidence="9" id="KW-0167">Capsid protein</keyword>
<dbReference type="SUPFAM" id="SSF50494">
    <property type="entry name" value="Trypsin-like serine proteases"/>
    <property type="match status" value="1"/>
</dbReference>
<dbReference type="Proteomes" id="UP000500902">
    <property type="component" value="Segment"/>
</dbReference>
<dbReference type="InterPro" id="IPR004004">
    <property type="entry name" value="Helic/Pol/Pept_Calicivir-typ"/>
</dbReference>
<dbReference type="InterPro" id="IPR043128">
    <property type="entry name" value="Rev_trsase/Diguanyl_cyclase"/>
</dbReference>
<keyword evidence="29" id="KW-0449">Lipoprotein</keyword>
<dbReference type="InterPro" id="IPR009003">
    <property type="entry name" value="Peptidase_S1_PA"/>
</dbReference>
<dbReference type="PRINTS" id="PR00918">
    <property type="entry name" value="CALICVIRUSNS"/>
</dbReference>
<evidence type="ECO:0000256" key="13">
    <source>
        <dbReference type="ARBA" id="ARBA00022695"/>
    </source>
</evidence>
<evidence type="ECO:0000256" key="22">
    <source>
        <dbReference type="ARBA" id="ARBA00022844"/>
    </source>
</evidence>
<dbReference type="InterPro" id="IPR043504">
    <property type="entry name" value="Peptidase_S1_PA_chymotrypsin"/>
</dbReference>
<proteinExistence type="predicted"/>
<evidence type="ECO:0000256" key="9">
    <source>
        <dbReference type="ARBA" id="ARBA00022561"/>
    </source>
</evidence>
<feature type="compositionally biased region" description="Basic residues" evidence="32">
    <location>
        <begin position="183"/>
        <end position="197"/>
    </location>
</feature>
<protein>
    <recommendedName>
        <fullName evidence="3">Genome polyprotein</fullName>
    </recommendedName>
</protein>
<accession>A0A2P1GN62</accession>
<reference evidence="36 37" key="1">
    <citation type="journal article" date="2018" name="Nature">
        <title>The evolutionary history of vertebrate RNA viruses.</title>
        <authorList>
            <person name="Shi M."/>
            <person name="Lin X.D."/>
            <person name="Chen X."/>
            <person name="Tian J.H."/>
            <person name="Chen L.J."/>
            <person name="Li K."/>
            <person name="Wang W."/>
            <person name="Eden J.S."/>
            <person name="Shen J.J."/>
            <person name="Liu L."/>
            <person name="Holmes E.C."/>
            <person name="Zhang Y.Z."/>
        </authorList>
    </citation>
    <scope>NUCLEOTIDE SEQUENCE [LARGE SCALE GENOMIC DNA]</scope>
    <source>
        <strain evidence="36 37">XYHYC185246</strain>
    </source>
</reference>
<organism evidence="36 37">
    <name type="scientific">symapivirus A1</name>
    <dbReference type="NCBI Taxonomy" id="3126012"/>
    <lineage>
        <taxon>Viruses</taxon>
        <taxon>Riboviria</taxon>
        <taxon>Orthornavirae</taxon>
        <taxon>Pisuviricota</taxon>
        <taxon>Pisoniviricetes</taxon>
        <taxon>Picornavirales</taxon>
        <taxon>Picornaviridae</taxon>
        <taxon>Kodimesavirinae</taxon>
        <taxon>Symapivirus</taxon>
        <taxon>Symapivirus atriliza</taxon>
        <taxon>Symapivirus A</taxon>
    </lineage>
</organism>
<dbReference type="GO" id="GO:0044162">
    <property type="term" value="C:host cell cytoplasmic vesicle membrane"/>
    <property type="evidence" value="ECO:0007669"/>
    <property type="project" value="UniProtKB-SubCell"/>
</dbReference>
<keyword evidence="18" id="KW-1161">Viral attachment to host cell</keyword>
<dbReference type="InterPro" id="IPR059138">
    <property type="entry name" value="Pico_VP1"/>
</dbReference>
<dbReference type="GO" id="GO:0039618">
    <property type="term" value="C:T=pseudo3 icosahedral viral capsid"/>
    <property type="evidence" value="ECO:0007669"/>
    <property type="project" value="UniProtKB-KW"/>
</dbReference>
<keyword evidence="22" id="KW-0946">Virion</keyword>
<evidence type="ECO:0000256" key="29">
    <source>
        <dbReference type="ARBA" id="ARBA00023288"/>
    </source>
</evidence>
<keyword evidence="28" id="KW-1035">Host cytoplasm</keyword>
<dbReference type="GO" id="GO:0015267">
    <property type="term" value="F:channel activity"/>
    <property type="evidence" value="ECO:0007669"/>
    <property type="project" value="UniProtKB-KW"/>
</dbReference>
<dbReference type="GO" id="GO:0046718">
    <property type="term" value="P:symbiont entry into host cell"/>
    <property type="evidence" value="ECO:0007669"/>
    <property type="project" value="UniProtKB-KW"/>
</dbReference>
<evidence type="ECO:0000256" key="3">
    <source>
        <dbReference type="ARBA" id="ARBA00020107"/>
    </source>
</evidence>
<dbReference type="GO" id="GO:0006508">
    <property type="term" value="P:proteolysis"/>
    <property type="evidence" value="ECO:0007669"/>
    <property type="project" value="UniProtKB-KW"/>
</dbReference>
<feature type="compositionally biased region" description="Polar residues" evidence="32">
    <location>
        <begin position="172"/>
        <end position="181"/>
    </location>
</feature>
<dbReference type="Pfam" id="PF22663">
    <property type="entry name" value="Rhv_5"/>
    <property type="match status" value="1"/>
</dbReference>
<sequence>MDSSNTNSLATLTNAILDAMYCPSVLNCFSPHRVDKVLRDDYLHCCAWCTSRCPRFFPKGPCTHIGSPLWSQKFEQTSTCVPMPFLPPPPPPLPNKPLPGSTYPPPIIVKPPFKRPDKHGISTSVVNNYGDGTVTTDQTTSPQTSASMGSGSGPSPFNSSVPARKDPIPTVTKPNASSTKPNAKPHKPTHVVHKPHYKVSPTSRHGNQFTERLTHVTAGNTAMSSLGGQATEVHTWAPPPEPAHSYSVDVPMIPEDPTDRRFDCGPVTWSPSNYNASIIYLDDCISALNKCPDNLFQRVIAQHRIMSCDFRVQVVFNPSQMMSGCLALTGTPDFIPVVSEGSAPYNNSINTFNLSPTSFLNLRSDTQATLDLNFVYHNSSAEVDSYSSPAIYLTVISALYSPTGGTQNLQGRIYITPMNLRVHALSYSRPKKGMTEMGLSLARRSDATRAQPKKQVGDNLRVLAVNSEFLSSNLMPGQEVPFTVGAGAAPSPDYLPGEVTSLLEIFKTPQIIRTLSWNSASPAGTRLVTLPISFGLNSSVWARSSLQLVNLFAQWRGSVDISLKFTGSAFHRGRLGFCFTPLEDTAPATMELAQLGMWQVSDVSLASDYHFNAPYLSPHPWSTTVFPGIVSGTVSIWIVDPLTYIPGTATEVGLLVFASVGEDFDVRRFRNPPVYQGDPDPGSALDLAPPASEDVSVTTVPAAIVDSNPTNPDQSHLIKNYFALYRPTHNYNVEREKVITIHINPLELRPQLSATTSQIANLLSTFSYFRADLSVQFHFVPFASVGTDLNVANICYAPPGEIAENTTGFGANTPSASYGAPTDTAWTATLFIPYSSPTAVIPVTPRYVRRNHNLLTYPYECAMGSFSFRSRCPGHLSVAVSFRNMRVWVPNSIQYIPSPASSIDDVEIPPDFDAVAMAEPESPVDFESVTNSEEFTSQLNVKRPDRHGPPAGGDFETLSLLSNNNPVYVVVCETQYKHWALRCGDRQISITRQGLRAYIALEPCSGEVHCEVTPPAWYNACVMLGEEFVNYSATNNCTHFVMSLTGLDLPNTGTAATLGLVAVGVVAAAAAMIIKPQKHMFAAAKKTVGDVGETAVKTATTLNRMERTLDGTVPHVVSAAGSISAAATSAAHTAEAFAALADPARAALVGAAYASNSVSDTAAQFSQVATSATAALTSLTSVTEGIGKPFGDAATSTADAMNTFKASVEKLTPPLAESLTSIAESLRSATSSMPSVYTAMDKVTELMEGAGKTLAKTICSTICKVVAILLILFGSPTLVTFAGITLLLTAMAIDHGGVFTSLSTLLKKLTGLRIRPEPVRELIATFTKDSEVVQFLEPEDLPPAPTKQGVKNFNDGVNAVRNSEWLFSRGVALVQGFLNLFKTEIERDPYTHLVNQQSKIDSIVRFTNDAFTSPTPPTIAECDDNMAKMVEFRRIAHTIEGSNPFIGPINTVITKLLQARTMILRAKALNRPQPIVVYLCGAPGTGKSIAASVLAPALARALGSDPRTGVYTKPCSSDYWDGYTGQDVVVIDDLGQDPSGADYMNFLQLCSPTPVRLNMAGVEEKGRLFTSRIIIVTTNFENANPAAFRDASAFLRRLIFRGSIEPTPQYAVGGKLNIGAALQDVGPTNNKNFAHDTPLMNGTAARFVPCQNNPLTITVNGKVVTSNNPVSLITLFNLILHKVNIFGDVGTSLQNLVYHAGEEDGWGDPIPAVLTANQLCDNITNFVNGDEVDQFVNPNYDCSGIGICKTCYSLHCPGQNGGMCASCPKCHSLTCVCEVSEIILTPIPEPCKTGLFTHEEFQKSPWYSAPWTFIKSHWRDVLSFILIAINLVVLAAAGVKLYMNFGPGMPLASTLPWNNPDSQAPYSGIRPKWGKKKAEKHGPRSGMGDLIKKLTASTTPLVMSDQSLTATCVWDRYYVFNAHAFENSPRLSILGQPFTAAQCSFKGDLAMVHLPMLRPGIDLRRYFVDSPTLCNGKRGILLVNSNKYTTTAIATNITYVPSMETSDGQSDTDILQYTAGVAKGFCGAPLLVVFPDCLRVAGIHYAGYTGIQGFALTFSRVTLSEMAARLPIPVAKHGIITSREAGPNVFINRNTRLTPSPAAGAFPLLKEPAVLRQSDPRLNPDLSLDAVMFSKFTGDITKPWRNLRAAVDLYLTSALWDYKHSELSIEQAINGIPYLEPLDMNQSSGFPWCASGVSRRSLFTRDGENWVPIGELTDAIEATRRDPNVLPFCTFLKDELRPVTKIASGKTRLVDCSPLPHAILMRSLFGTLYAHYHRHNGTRVGSAVGCNPDVDWTRYFQSFQSFENVYDLDYSGFDGSIPSCMYHLVADWMAAHGFSSDAVTALRTLSTTRRLYAGSIYTVDGTMASGVSGTSIFNSIFNNCFILSALMDHPDFDPDTYRVLAYGDDVIYAHDPPIDPTHIKTFFDEHTCLKVTPASKMGEFNTRSTIFDVTFLKRRFVPDESTTVYIHPVIDPDTYEQSVMWLREGEFSDVVRSLSYLAWHAGETAYRAWSDRICATVREAHLEPPVILPYAFLRAMWLNSLDYDLD</sequence>
<evidence type="ECO:0000256" key="14">
    <source>
        <dbReference type="ARBA" id="ARBA00022706"/>
    </source>
</evidence>
<keyword evidence="20" id="KW-0788">Thiol protease</keyword>
<dbReference type="InterPro" id="IPR029053">
    <property type="entry name" value="Viral_coat"/>
</dbReference>
<evidence type="ECO:0000256" key="2">
    <source>
        <dbReference type="ARBA" id="ARBA00004328"/>
    </source>
</evidence>
<keyword evidence="4" id="KW-0813">Transport</keyword>
<keyword evidence="17" id="KW-0378">Hydrolase</keyword>
<dbReference type="InterPro" id="IPR000199">
    <property type="entry name" value="Peptidase_C3A/C3B_picornavir"/>
</dbReference>
<keyword evidence="24" id="KW-0693">Viral RNA replication</keyword>
<feature type="region of interest" description="Disordered" evidence="32">
    <location>
        <begin position="1866"/>
        <end position="1885"/>
    </location>
</feature>
<evidence type="ECO:0000256" key="16">
    <source>
        <dbReference type="ARBA" id="ARBA00022741"/>
    </source>
</evidence>
<evidence type="ECO:0000256" key="32">
    <source>
        <dbReference type="SAM" id="MobiDB-lite"/>
    </source>
</evidence>
<dbReference type="GO" id="GO:0034220">
    <property type="term" value="P:monoatomic ion transmembrane transport"/>
    <property type="evidence" value="ECO:0007669"/>
    <property type="project" value="UniProtKB-KW"/>
</dbReference>
<evidence type="ECO:0000256" key="1">
    <source>
        <dbReference type="ARBA" id="ARBA00004295"/>
    </source>
</evidence>
<dbReference type="Gene3D" id="1.20.960.20">
    <property type="match status" value="1"/>
</dbReference>
<name>A0A2P1GN62_9PICO</name>
<dbReference type="GO" id="GO:0003968">
    <property type="term" value="F:RNA-directed RNA polymerase activity"/>
    <property type="evidence" value="ECO:0007669"/>
    <property type="project" value="UniProtKB-KW"/>
</dbReference>
<keyword evidence="16" id="KW-0547">Nucleotide-binding</keyword>
<dbReference type="GO" id="GO:0039694">
    <property type="term" value="P:viral RNA genome replication"/>
    <property type="evidence" value="ECO:0007669"/>
    <property type="project" value="InterPro"/>
</dbReference>
<dbReference type="EMBL" id="MG600076">
    <property type="protein sequence ID" value="AVM87408.1"/>
    <property type="molecule type" value="Genomic_RNA"/>
</dbReference>
<keyword evidence="21" id="KW-0067">ATP-binding</keyword>
<evidence type="ECO:0000256" key="4">
    <source>
        <dbReference type="ARBA" id="ARBA00022448"/>
    </source>
</evidence>
<evidence type="ECO:0000256" key="18">
    <source>
        <dbReference type="ARBA" id="ARBA00022804"/>
    </source>
</evidence>
<feature type="transmembrane region" description="Helical" evidence="33">
    <location>
        <begin position="1055"/>
        <end position="1074"/>
    </location>
</feature>
<dbReference type="Gene3D" id="2.40.10.10">
    <property type="entry name" value="Trypsin-like serine proteases"/>
    <property type="match status" value="1"/>
</dbReference>
<feature type="region of interest" description="Disordered" evidence="32">
    <location>
        <begin position="111"/>
        <end position="206"/>
    </location>
</feature>
<keyword evidence="30" id="KW-1160">Virus entry into host cell</keyword>
<dbReference type="InterPro" id="IPR001676">
    <property type="entry name" value="Picornavirus_capsid"/>
</dbReference>
<dbReference type="InterPro" id="IPR001205">
    <property type="entry name" value="RNA-dir_pol_C"/>
</dbReference>
<dbReference type="Pfam" id="PF00073">
    <property type="entry name" value="Rhv"/>
    <property type="match status" value="2"/>
</dbReference>
<evidence type="ECO:0000259" key="34">
    <source>
        <dbReference type="PROSITE" id="PS50507"/>
    </source>
</evidence>
<dbReference type="InterPro" id="IPR014759">
    <property type="entry name" value="Helicase_SF3_ssRNA_vir"/>
</dbReference>
<keyword evidence="33" id="KW-0812">Transmembrane</keyword>
<dbReference type="Pfam" id="PF00680">
    <property type="entry name" value="RdRP_1"/>
    <property type="match status" value="1"/>
</dbReference>
<dbReference type="InterPro" id="IPR000605">
    <property type="entry name" value="Helicase_SF3_ssDNA/RNA_vir"/>
</dbReference>
<evidence type="ECO:0000256" key="27">
    <source>
        <dbReference type="ARBA" id="ARBA00023136"/>
    </source>
</evidence>
<dbReference type="SUPFAM" id="SSF52540">
    <property type="entry name" value="P-loop containing nucleoside triphosphate hydrolases"/>
    <property type="match status" value="1"/>
</dbReference>
<dbReference type="Gene3D" id="3.30.70.270">
    <property type="match status" value="2"/>
</dbReference>
<dbReference type="InterPro" id="IPR043502">
    <property type="entry name" value="DNA/RNA_pol_sf"/>
</dbReference>
<keyword evidence="33" id="KW-1133">Transmembrane helix</keyword>
<keyword evidence="11" id="KW-0645">Protease</keyword>
<evidence type="ECO:0000256" key="11">
    <source>
        <dbReference type="ARBA" id="ARBA00022670"/>
    </source>
</evidence>
<evidence type="ECO:0000256" key="21">
    <source>
        <dbReference type="ARBA" id="ARBA00022840"/>
    </source>
</evidence>
<dbReference type="GO" id="GO:0019062">
    <property type="term" value="P:virion attachment to host cell"/>
    <property type="evidence" value="ECO:0007669"/>
    <property type="project" value="UniProtKB-KW"/>
</dbReference>
<evidence type="ECO:0000256" key="15">
    <source>
        <dbReference type="ARBA" id="ARBA00022707"/>
    </source>
</evidence>
<evidence type="ECO:0000256" key="8">
    <source>
        <dbReference type="ARBA" id="ARBA00022553"/>
    </source>
</evidence>
<keyword evidence="19" id="KW-0347">Helicase</keyword>
<dbReference type="InterPro" id="IPR033703">
    <property type="entry name" value="Rhv-like"/>
</dbReference>
<dbReference type="CDD" id="cd00205">
    <property type="entry name" value="rhv_like"/>
    <property type="match status" value="2"/>
</dbReference>
<dbReference type="PROSITE" id="PS51218">
    <property type="entry name" value="SF3_HELICASE_2"/>
    <property type="match status" value="1"/>
</dbReference>
<keyword evidence="37" id="KW-1185">Reference proteome</keyword>
<dbReference type="InterPro" id="IPR007094">
    <property type="entry name" value="RNA-dir_pol_PSvirus"/>
</dbReference>
<keyword evidence="13" id="KW-0548">Nucleotidyltransferase</keyword>
<evidence type="ECO:0000256" key="31">
    <source>
        <dbReference type="ARBA" id="ARBA00023303"/>
    </source>
</evidence>
<dbReference type="Pfam" id="PF00910">
    <property type="entry name" value="RNA_helicase"/>
    <property type="match status" value="1"/>
</dbReference>
<evidence type="ECO:0000256" key="33">
    <source>
        <dbReference type="SAM" id="Phobius"/>
    </source>
</evidence>
<dbReference type="PROSITE" id="PS50507">
    <property type="entry name" value="RDRP_SSRNA_POS"/>
    <property type="match status" value="1"/>
</dbReference>
<evidence type="ECO:0000256" key="28">
    <source>
        <dbReference type="ARBA" id="ARBA00023200"/>
    </source>
</evidence>
<dbReference type="GO" id="GO:0005198">
    <property type="term" value="F:structural molecule activity"/>
    <property type="evidence" value="ECO:0007669"/>
    <property type="project" value="InterPro"/>
</dbReference>